<dbReference type="GO" id="GO:0005886">
    <property type="term" value="C:plasma membrane"/>
    <property type="evidence" value="ECO:0007669"/>
    <property type="project" value="TreeGrafter"/>
</dbReference>
<evidence type="ECO:0000313" key="6">
    <source>
        <dbReference type="Proteomes" id="UP000281553"/>
    </source>
</evidence>
<dbReference type="InterPro" id="IPR001895">
    <property type="entry name" value="RASGEF_cat_dom"/>
</dbReference>
<reference evidence="5 6" key="1">
    <citation type="submission" date="2018-11" db="EMBL/GenBank/DDBJ databases">
        <authorList>
            <consortium name="Pathogen Informatics"/>
        </authorList>
    </citation>
    <scope>NUCLEOTIDE SEQUENCE [LARGE SCALE GENOMIC DNA]</scope>
</reference>
<keyword evidence="6" id="KW-1185">Reference proteome</keyword>
<feature type="region of interest" description="Disordered" evidence="3">
    <location>
        <begin position="437"/>
        <end position="457"/>
    </location>
</feature>
<dbReference type="InterPro" id="IPR008937">
    <property type="entry name" value="Ras-like_GEF"/>
</dbReference>
<organism evidence="5 6">
    <name type="scientific">Dibothriocephalus latus</name>
    <name type="common">Fish tapeworm</name>
    <name type="synonym">Diphyllobothrium latum</name>
    <dbReference type="NCBI Taxonomy" id="60516"/>
    <lineage>
        <taxon>Eukaryota</taxon>
        <taxon>Metazoa</taxon>
        <taxon>Spiralia</taxon>
        <taxon>Lophotrochozoa</taxon>
        <taxon>Platyhelminthes</taxon>
        <taxon>Cestoda</taxon>
        <taxon>Eucestoda</taxon>
        <taxon>Diphyllobothriidea</taxon>
        <taxon>Diphyllobothriidae</taxon>
        <taxon>Dibothriocephalus</taxon>
    </lineage>
</organism>
<evidence type="ECO:0000256" key="1">
    <source>
        <dbReference type="ARBA" id="ARBA00022658"/>
    </source>
</evidence>
<sequence>MQRYIAFAPIEPGGLGCLVDGEQHSAEGAWMEALNTARFLVKVLSEAASDEFSSQFMLKIVHYARVLQMDSKSAQKRASSDGPINANWINGLKENDAPDVEIPVMRDQTASSEQDTEDTCIEPLPKQLKDLANKLLLLIPYSAGGLKVTGETGVNKCRVRVPAEKTATSSVPAGPINYCSCQERLHKFLHFDTQEIAEQITLNEEAHFQKIDLKEFIAIKRLMQGNTPTLSNCVKHFNDVSAWVKVLLRMANEYGCPWRQSFSSSNSSTIPLPEASIDQNNFSIKTRDHQSPQNNAVICQVCGLPQQLRPRKPPGGSPTNGFYFRLQSRPCESGFEIKSASSSDSYSKTRNYLCMTVGSQNLSLRGKKQNLLLENVLWNLCCVAEKLTEFGAYMVPPAFTTYRHDLESAKMPCLPYLGLIFQQLIHLDSGNALFLPSQTQPDENDTAPGETTSALITDDEKDSQKIVNYWRCWKHYLILGYFMKRLQLSEENCQIMSSTLQWNDVVDNGSLLYKSYTAGCESPHYQNVSPQPPVAGTPTKGLSSSQTPESLHSLVRFRTQAKDQFVVRVVKITDKSSSLNPSNKQESLSASPRLDVFDQESVQLRLNQSGDGVFVGFQAQMPAMSKAWEKSSGRSGILLEVLTALRLTVENMLKQIRLDGLRTILPEEDYVFYPLRSDELQ</sequence>
<evidence type="ECO:0000256" key="2">
    <source>
        <dbReference type="PROSITE-ProRule" id="PRU00168"/>
    </source>
</evidence>
<feature type="region of interest" description="Disordered" evidence="3">
    <location>
        <begin position="524"/>
        <end position="547"/>
    </location>
</feature>
<dbReference type="InterPro" id="IPR036964">
    <property type="entry name" value="RASGEF_cat_dom_sf"/>
</dbReference>
<proteinExistence type="predicted"/>
<name>A0A3P6SL10_DIBLA</name>
<dbReference type="PROSITE" id="PS50009">
    <property type="entry name" value="RASGEF_CAT"/>
    <property type="match status" value="1"/>
</dbReference>
<dbReference type="OrthoDB" id="25179at2759"/>
<dbReference type="GO" id="GO:0007265">
    <property type="term" value="P:Ras protein signal transduction"/>
    <property type="evidence" value="ECO:0007669"/>
    <property type="project" value="TreeGrafter"/>
</dbReference>
<gene>
    <name evidence="5" type="ORF">DILT_LOCUS2113</name>
</gene>
<protein>
    <recommendedName>
        <fullName evidence="4">Ras-GEF domain-containing protein</fullName>
    </recommendedName>
</protein>
<dbReference type="PANTHER" id="PTHR23113:SF368">
    <property type="entry name" value="CELL DIVISION CONTROL PROTEIN 25"/>
    <property type="match status" value="1"/>
</dbReference>
<dbReference type="Proteomes" id="UP000281553">
    <property type="component" value="Unassembled WGS sequence"/>
</dbReference>
<keyword evidence="1 2" id="KW-0344">Guanine-nucleotide releasing factor</keyword>
<evidence type="ECO:0000313" key="5">
    <source>
        <dbReference type="EMBL" id="VDK68780.1"/>
    </source>
</evidence>
<dbReference type="AlphaFoldDB" id="A0A3P6SL10"/>
<dbReference type="Gene3D" id="1.10.840.10">
    <property type="entry name" value="Ras guanine-nucleotide exchange factors catalytic domain"/>
    <property type="match status" value="2"/>
</dbReference>
<evidence type="ECO:0000256" key="3">
    <source>
        <dbReference type="SAM" id="MobiDB-lite"/>
    </source>
</evidence>
<dbReference type="Pfam" id="PF00617">
    <property type="entry name" value="RasGEF"/>
    <property type="match status" value="1"/>
</dbReference>
<dbReference type="PANTHER" id="PTHR23113">
    <property type="entry name" value="GUANINE NUCLEOTIDE EXCHANGE FACTOR"/>
    <property type="match status" value="1"/>
</dbReference>
<accession>A0A3P6SL10</accession>
<evidence type="ECO:0000259" key="4">
    <source>
        <dbReference type="PROSITE" id="PS50009"/>
    </source>
</evidence>
<dbReference type="EMBL" id="UYRU01041697">
    <property type="protein sequence ID" value="VDK68780.1"/>
    <property type="molecule type" value="Genomic_DNA"/>
</dbReference>
<dbReference type="GO" id="GO:0005085">
    <property type="term" value="F:guanyl-nucleotide exchange factor activity"/>
    <property type="evidence" value="ECO:0007669"/>
    <property type="project" value="UniProtKB-KW"/>
</dbReference>
<dbReference type="InterPro" id="IPR023578">
    <property type="entry name" value="Ras_GEF_dom_sf"/>
</dbReference>
<dbReference type="SUPFAM" id="SSF48366">
    <property type="entry name" value="Ras GEF"/>
    <property type="match status" value="2"/>
</dbReference>
<feature type="domain" description="Ras-GEF" evidence="4">
    <location>
        <begin position="192"/>
        <end position="523"/>
    </location>
</feature>